<evidence type="ECO:0000259" key="2">
    <source>
        <dbReference type="Pfam" id="PF25896"/>
    </source>
</evidence>
<evidence type="ECO:0000256" key="1">
    <source>
        <dbReference type="SAM" id="MobiDB-lite"/>
    </source>
</evidence>
<evidence type="ECO:0000313" key="4">
    <source>
        <dbReference type="EMBL" id="KAF4401321.1"/>
    </source>
</evidence>
<name>A0A7J6I2Q1_CANSA</name>
<dbReference type="PROSITE" id="PS00018">
    <property type="entry name" value="EF_HAND_1"/>
    <property type="match status" value="1"/>
</dbReference>
<dbReference type="AlphaFoldDB" id="A0A7J6I2Q1"/>
<reference evidence="5 6" key="1">
    <citation type="journal article" date="2020" name="bioRxiv">
        <title>Sequence and annotation of 42 cannabis genomes reveals extensive copy number variation in cannabinoid synthesis and pathogen resistance genes.</title>
        <authorList>
            <person name="Mckernan K.J."/>
            <person name="Helbert Y."/>
            <person name="Kane L.T."/>
            <person name="Ebling H."/>
            <person name="Zhang L."/>
            <person name="Liu B."/>
            <person name="Eaton Z."/>
            <person name="Mclaughlin S."/>
            <person name="Kingan S."/>
            <person name="Baybayan P."/>
            <person name="Concepcion G."/>
            <person name="Jordan M."/>
            <person name="Riva A."/>
            <person name="Barbazuk W."/>
            <person name="Harkins T."/>
        </authorList>
    </citation>
    <scope>NUCLEOTIDE SEQUENCE [LARGE SCALE GENOMIC DNA]</scope>
    <source>
        <strain evidence="5 6">cv. Jamaican Lion 4</strain>
        <strain evidence="4">Father</strain>
        <strain evidence="3">Mother</strain>
        <tissue evidence="4">Leaf</tissue>
    </source>
</reference>
<sequence length="536" mass="59307">MHAVKGGWVGQTFALARSNESEGRKSRIRLSKKERKAMVESFIKNNQETAFRLFKSPISAVQCNALHRFNDVNRKYNSITVHWKKHVWYQTLNNGSFPSLNLTHKEVGGSFYTVREIVRDIIQENRVLGPAKLSGDGKSTNQLEEYPLGSIAMAPQYHLTQLSNGSQIITDEYHGSNEEPNLVNGHHAVLEDKVFDNGQVVNVTIERGLSEPKDVEMQGQRFMELEQNGDDQSNKEADLVSDGNYACPGQEEVDSEHVINGIQVDVRNIESQEQNAAELHSSELSEAENAEESTASRSKVTRIAADVTVETFPLKPATTTACEFDRSSNELSNVAHSFDKQDLVKVDLATDTGSSQTDGIESLKSSSLMDEKNMTNISNSLDDNKSGLVNMEEMEKHKDPSLESSKCSNKSTGHEIQDLNGNDVKVSSNDVTAVTIEKSQAISGAKAINVPNGINVKYIDKNVGKSEYLKSEQELNENEVDAQQVGKPQKGSNPTLDRINLESWGGASKNPGKPEGNPIWVVFKVFVDAFVKFWSE</sequence>
<feature type="region of interest" description="Disordered" evidence="1">
    <location>
        <begin position="397"/>
        <end position="423"/>
    </location>
</feature>
<dbReference type="PANTHER" id="PTHR34568">
    <property type="entry name" value="RRM DOMAIN-CONTAINING PROTEIN"/>
    <property type="match status" value="1"/>
</dbReference>
<evidence type="ECO:0000313" key="6">
    <source>
        <dbReference type="Proteomes" id="UP000583929"/>
    </source>
</evidence>
<keyword evidence="6" id="KW-1185">Reference proteome</keyword>
<feature type="region of interest" description="Disordered" evidence="1">
    <location>
        <begin position="276"/>
        <end position="299"/>
    </location>
</feature>
<feature type="domain" description="AT3G52170-like helix-turn-helix" evidence="2">
    <location>
        <begin position="89"/>
        <end position="122"/>
    </location>
</feature>
<feature type="compositionally biased region" description="Polar residues" evidence="1">
    <location>
        <begin position="402"/>
        <end position="411"/>
    </location>
</feature>
<dbReference type="EMBL" id="JAATIP010000137">
    <property type="protein sequence ID" value="KAF4368024.1"/>
    <property type="molecule type" value="Genomic_DNA"/>
</dbReference>
<protein>
    <recommendedName>
        <fullName evidence="2">AT3G52170-like helix-turn-helix domain-containing protein</fullName>
    </recommendedName>
</protein>
<organism evidence="4 6">
    <name type="scientific">Cannabis sativa</name>
    <name type="common">Hemp</name>
    <name type="synonym">Marijuana</name>
    <dbReference type="NCBI Taxonomy" id="3483"/>
    <lineage>
        <taxon>Eukaryota</taxon>
        <taxon>Viridiplantae</taxon>
        <taxon>Streptophyta</taxon>
        <taxon>Embryophyta</taxon>
        <taxon>Tracheophyta</taxon>
        <taxon>Spermatophyta</taxon>
        <taxon>Magnoliopsida</taxon>
        <taxon>eudicotyledons</taxon>
        <taxon>Gunneridae</taxon>
        <taxon>Pentapetalae</taxon>
        <taxon>rosids</taxon>
        <taxon>fabids</taxon>
        <taxon>Rosales</taxon>
        <taxon>Cannabaceae</taxon>
        <taxon>Cannabis</taxon>
    </lineage>
</organism>
<dbReference type="InterPro" id="IPR058941">
    <property type="entry name" value="HTH_AT3G52170-like"/>
</dbReference>
<feature type="region of interest" description="Disordered" evidence="1">
    <location>
        <begin position="478"/>
        <end position="512"/>
    </location>
</feature>
<dbReference type="InterPro" id="IPR018247">
    <property type="entry name" value="EF_Hand_1_Ca_BS"/>
</dbReference>
<dbReference type="PANTHER" id="PTHR34568:SF1">
    <property type="entry name" value="DNA BINDING PROTEIN"/>
    <property type="match status" value="1"/>
</dbReference>
<dbReference type="InterPro" id="IPR058942">
    <property type="entry name" value="AT3G52170-like"/>
</dbReference>
<evidence type="ECO:0000313" key="3">
    <source>
        <dbReference type="EMBL" id="KAF4368024.1"/>
    </source>
</evidence>
<dbReference type="EMBL" id="JAATIQ010000013">
    <property type="protein sequence ID" value="KAF4401321.1"/>
    <property type="molecule type" value="Genomic_DNA"/>
</dbReference>
<proteinExistence type="predicted"/>
<dbReference type="Pfam" id="PF25896">
    <property type="entry name" value="HTH_AT3G52170"/>
    <property type="match status" value="1"/>
</dbReference>
<gene>
    <name evidence="3" type="ORF">F8388_002635</name>
    <name evidence="4" type="ORF">G4B88_014162</name>
</gene>
<dbReference type="Proteomes" id="UP000583929">
    <property type="component" value="Unassembled WGS sequence"/>
</dbReference>
<evidence type="ECO:0000313" key="5">
    <source>
        <dbReference type="Proteomes" id="UP000525078"/>
    </source>
</evidence>
<dbReference type="Proteomes" id="UP000525078">
    <property type="component" value="Unassembled WGS sequence"/>
</dbReference>
<comment type="caution">
    <text evidence="4">The sequence shown here is derived from an EMBL/GenBank/DDBJ whole genome shotgun (WGS) entry which is preliminary data.</text>
</comment>
<accession>A0A7J6I2Q1</accession>